<dbReference type="VEuPathDB" id="CryptoDB:GNI_014580"/>
<protein>
    <submittedName>
        <fullName evidence="1">Uncharacterized protein</fullName>
    </submittedName>
</protein>
<dbReference type="AlphaFoldDB" id="A0A023BCA9"/>
<dbReference type="Proteomes" id="UP000019763">
    <property type="component" value="Unassembled WGS sequence"/>
</dbReference>
<reference evidence="1" key="1">
    <citation type="submission" date="2013-12" db="EMBL/GenBank/DDBJ databases">
        <authorList>
            <person name="Omoto C.K."/>
            <person name="Sibley D."/>
            <person name="Venepally P."/>
            <person name="Hadjithomas M."/>
            <person name="Karamycheva S."/>
            <person name="Brunk B."/>
            <person name="Roos D."/>
            <person name="Caler E."/>
            <person name="Lorenzi H."/>
        </authorList>
    </citation>
    <scope>NUCLEOTIDE SEQUENCE</scope>
</reference>
<keyword evidence="2" id="KW-1185">Reference proteome</keyword>
<dbReference type="RefSeq" id="XP_011128929.1">
    <property type="nucleotide sequence ID" value="XM_011130627.1"/>
</dbReference>
<evidence type="ECO:0000313" key="2">
    <source>
        <dbReference type="Proteomes" id="UP000019763"/>
    </source>
</evidence>
<accession>A0A023BCA9</accession>
<dbReference type="EMBL" id="AFNH02000107">
    <property type="protein sequence ID" value="EZG83568.1"/>
    <property type="molecule type" value="Genomic_DNA"/>
</dbReference>
<dbReference type="OMA" id="CGNINCI"/>
<dbReference type="OrthoDB" id="408098at2759"/>
<gene>
    <name evidence="1" type="ORF">GNI_014580</name>
</gene>
<organism evidence="1 2">
    <name type="scientific">Gregarina niphandrodes</name>
    <name type="common">Septate eugregarine</name>
    <dbReference type="NCBI Taxonomy" id="110365"/>
    <lineage>
        <taxon>Eukaryota</taxon>
        <taxon>Sar</taxon>
        <taxon>Alveolata</taxon>
        <taxon>Apicomplexa</taxon>
        <taxon>Conoidasida</taxon>
        <taxon>Gregarinasina</taxon>
        <taxon>Eugregarinorida</taxon>
        <taxon>Gregarinidae</taxon>
        <taxon>Gregarina</taxon>
    </lineage>
</organism>
<dbReference type="eggNOG" id="ENOG502S2PA">
    <property type="taxonomic scope" value="Eukaryota"/>
</dbReference>
<comment type="caution">
    <text evidence="1">The sequence shown here is derived from an EMBL/GenBank/DDBJ whole genome shotgun (WGS) entry which is preliminary data.</text>
</comment>
<sequence length="182" mass="20083">MSTKGWCSCGGVPLQTLFGGSAADIDDNDTDTVNNSSDASGYDPIKFERRSEEAIAKMINNWNSMLKPRISDLWPTMGENPDLRDVLRQLLTNTDSRDNPLAVEPYCVLWYGDVGIEDGAAVLRVKEGGETRLSYVTRILAYIFASNETFELLLKSDTQGGPLPMSCDNVRCVNLSHCLIPQ</sequence>
<dbReference type="GeneID" id="22910793"/>
<name>A0A023BCA9_GRENI</name>
<evidence type="ECO:0000313" key="1">
    <source>
        <dbReference type="EMBL" id="EZG83568.1"/>
    </source>
</evidence>
<proteinExistence type="predicted"/>